<feature type="compositionally biased region" description="Basic residues" evidence="1">
    <location>
        <begin position="120"/>
        <end position="139"/>
    </location>
</feature>
<reference evidence="2" key="1">
    <citation type="journal article" date="2019" name="bioRxiv">
        <title>The Genome of the Zebra Mussel, Dreissena polymorpha: A Resource for Invasive Species Research.</title>
        <authorList>
            <person name="McCartney M.A."/>
            <person name="Auch B."/>
            <person name="Kono T."/>
            <person name="Mallez S."/>
            <person name="Zhang Y."/>
            <person name="Obille A."/>
            <person name="Becker A."/>
            <person name="Abrahante J.E."/>
            <person name="Garbe J."/>
            <person name="Badalamenti J.P."/>
            <person name="Herman A."/>
            <person name="Mangelson H."/>
            <person name="Liachko I."/>
            <person name="Sullivan S."/>
            <person name="Sone E.D."/>
            <person name="Koren S."/>
            <person name="Silverstein K.A.T."/>
            <person name="Beckman K.B."/>
            <person name="Gohl D.M."/>
        </authorList>
    </citation>
    <scope>NUCLEOTIDE SEQUENCE</scope>
    <source>
        <strain evidence="2">Duluth1</strain>
        <tissue evidence="2">Whole animal</tissue>
    </source>
</reference>
<evidence type="ECO:0000313" key="3">
    <source>
        <dbReference type="Proteomes" id="UP000828390"/>
    </source>
</evidence>
<name>A0A9D4FJC0_DREPO</name>
<accession>A0A9D4FJC0</accession>
<keyword evidence="3" id="KW-1185">Reference proteome</keyword>
<evidence type="ECO:0000313" key="2">
    <source>
        <dbReference type="EMBL" id="KAH3799392.1"/>
    </source>
</evidence>
<sequence length="172" mass="19984">MVRVGRVAPVRKIAPPLELGTNVFGVRKFETSRVLAQCMGDNRVAVFLRQSTELRFVKVSKFRSLPSSSPDEESTSREWSSLTRKKESSSLSRLKSAKSFGSYSRSGGSELSEYPPSDRSHRRRHGRRRQFVRHPRYPRRRVDYRHRQHCCRCRRTDFRGVNDRVGTSRVSV</sequence>
<dbReference type="Proteomes" id="UP000828390">
    <property type="component" value="Unassembled WGS sequence"/>
</dbReference>
<protein>
    <submittedName>
        <fullName evidence="2">Uncharacterized protein</fullName>
    </submittedName>
</protein>
<feature type="compositionally biased region" description="Low complexity" evidence="1">
    <location>
        <begin position="89"/>
        <end position="99"/>
    </location>
</feature>
<evidence type="ECO:0000256" key="1">
    <source>
        <dbReference type="SAM" id="MobiDB-lite"/>
    </source>
</evidence>
<dbReference type="AlphaFoldDB" id="A0A9D4FJC0"/>
<dbReference type="EMBL" id="JAIWYP010000007">
    <property type="protein sequence ID" value="KAH3799392.1"/>
    <property type="molecule type" value="Genomic_DNA"/>
</dbReference>
<feature type="region of interest" description="Disordered" evidence="1">
    <location>
        <begin position="64"/>
        <end position="139"/>
    </location>
</feature>
<reference evidence="2" key="2">
    <citation type="submission" date="2020-11" db="EMBL/GenBank/DDBJ databases">
        <authorList>
            <person name="McCartney M.A."/>
            <person name="Auch B."/>
            <person name="Kono T."/>
            <person name="Mallez S."/>
            <person name="Becker A."/>
            <person name="Gohl D.M."/>
            <person name="Silverstein K.A.T."/>
            <person name="Koren S."/>
            <person name="Bechman K.B."/>
            <person name="Herman A."/>
            <person name="Abrahante J.E."/>
            <person name="Garbe J."/>
        </authorList>
    </citation>
    <scope>NUCLEOTIDE SEQUENCE</scope>
    <source>
        <strain evidence="2">Duluth1</strain>
        <tissue evidence="2">Whole animal</tissue>
    </source>
</reference>
<organism evidence="2 3">
    <name type="scientific">Dreissena polymorpha</name>
    <name type="common">Zebra mussel</name>
    <name type="synonym">Mytilus polymorpha</name>
    <dbReference type="NCBI Taxonomy" id="45954"/>
    <lineage>
        <taxon>Eukaryota</taxon>
        <taxon>Metazoa</taxon>
        <taxon>Spiralia</taxon>
        <taxon>Lophotrochozoa</taxon>
        <taxon>Mollusca</taxon>
        <taxon>Bivalvia</taxon>
        <taxon>Autobranchia</taxon>
        <taxon>Heteroconchia</taxon>
        <taxon>Euheterodonta</taxon>
        <taxon>Imparidentia</taxon>
        <taxon>Neoheterodontei</taxon>
        <taxon>Myida</taxon>
        <taxon>Dreissenoidea</taxon>
        <taxon>Dreissenidae</taxon>
        <taxon>Dreissena</taxon>
    </lineage>
</organism>
<comment type="caution">
    <text evidence="2">The sequence shown here is derived from an EMBL/GenBank/DDBJ whole genome shotgun (WGS) entry which is preliminary data.</text>
</comment>
<proteinExistence type="predicted"/>
<gene>
    <name evidence="2" type="ORF">DPMN_153000</name>
</gene>